<keyword evidence="3" id="KW-0804">Transcription</keyword>
<evidence type="ECO:0000313" key="9">
    <source>
        <dbReference type="Proteomes" id="UP001305779"/>
    </source>
</evidence>
<dbReference type="SUPFAM" id="SSF48371">
    <property type="entry name" value="ARM repeat"/>
    <property type="match status" value="1"/>
</dbReference>
<name>A0ABR0EYL8_ZASCE</name>
<feature type="compositionally biased region" description="Polar residues" evidence="5">
    <location>
        <begin position="149"/>
        <end position="162"/>
    </location>
</feature>
<dbReference type="Proteomes" id="UP001305779">
    <property type="component" value="Unassembled WGS sequence"/>
</dbReference>
<gene>
    <name evidence="8" type="ORF">PRZ48_000334</name>
</gene>
<keyword evidence="4" id="KW-0539">Nucleus</keyword>
<keyword evidence="2" id="KW-0805">Transcription regulation</keyword>
<dbReference type="InterPro" id="IPR036431">
    <property type="entry name" value="ARID_dom_sf"/>
</dbReference>
<dbReference type="EMBL" id="JAXOVC010000001">
    <property type="protein sequence ID" value="KAK4506602.1"/>
    <property type="molecule type" value="Genomic_DNA"/>
</dbReference>
<comment type="caution">
    <text evidence="8">The sequence shown here is derived from an EMBL/GenBank/DDBJ whole genome shotgun (WGS) entry which is preliminary data.</text>
</comment>
<evidence type="ECO:0000259" key="7">
    <source>
        <dbReference type="PROSITE" id="PS51526"/>
    </source>
</evidence>
<feature type="compositionally biased region" description="Polar residues" evidence="5">
    <location>
        <begin position="228"/>
        <end position="238"/>
    </location>
</feature>
<evidence type="ECO:0000256" key="5">
    <source>
        <dbReference type="SAM" id="MobiDB-lite"/>
    </source>
</evidence>
<feature type="compositionally biased region" description="Polar residues" evidence="5">
    <location>
        <begin position="180"/>
        <end position="192"/>
    </location>
</feature>
<feature type="domain" description="ARID" evidence="6">
    <location>
        <begin position="13"/>
        <end position="110"/>
    </location>
</feature>
<feature type="region of interest" description="Disordered" evidence="5">
    <location>
        <begin position="139"/>
        <end position="238"/>
    </location>
</feature>
<feature type="region of interest" description="Disordered" evidence="5">
    <location>
        <begin position="777"/>
        <end position="808"/>
    </location>
</feature>
<dbReference type="PROSITE" id="PS51526">
    <property type="entry name" value="RFX_DBD"/>
    <property type="match status" value="1"/>
</dbReference>
<keyword evidence="1" id="KW-0156">Chromatin regulator</keyword>
<dbReference type="Gene3D" id="1.10.150.60">
    <property type="entry name" value="ARID DNA-binding domain"/>
    <property type="match status" value="1"/>
</dbReference>
<dbReference type="PANTHER" id="PTHR22970">
    <property type="entry name" value="AT-RICH INTERACTIVE DOMAIN-CONTAINING PROTEIN 2"/>
    <property type="match status" value="1"/>
</dbReference>
<dbReference type="InterPro" id="IPR001606">
    <property type="entry name" value="ARID_dom"/>
</dbReference>
<dbReference type="Gene3D" id="3.30.160.60">
    <property type="entry name" value="Classic Zinc Finger"/>
    <property type="match status" value="1"/>
</dbReference>
<evidence type="ECO:0000256" key="1">
    <source>
        <dbReference type="ARBA" id="ARBA00022853"/>
    </source>
</evidence>
<keyword evidence="9" id="KW-1185">Reference proteome</keyword>
<feature type="compositionally biased region" description="Basic and acidic residues" evidence="5">
    <location>
        <begin position="163"/>
        <end position="172"/>
    </location>
</feature>
<proteinExistence type="predicted"/>
<protein>
    <submittedName>
        <fullName evidence="8">Uncharacterized protein</fullName>
    </submittedName>
</protein>
<dbReference type="CDD" id="cd16100">
    <property type="entry name" value="ARID"/>
    <property type="match status" value="1"/>
</dbReference>
<dbReference type="PROSITE" id="PS51011">
    <property type="entry name" value="ARID"/>
    <property type="match status" value="1"/>
</dbReference>
<evidence type="ECO:0000256" key="2">
    <source>
        <dbReference type="ARBA" id="ARBA00023015"/>
    </source>
</evidence>
<evidence type="ECO:0000256" key="4">
    <source>
        <dbReference type="ARBA" id="ARBA00023242"/>
    </source>
</evidence>
<reference evidence="8 9" key="1">
    <citation type="journal article" date="2023" name="G3 (Bethesda)">
        <title>A chromosome-level genome assembly of Zasmidium syzygii isolated from banana leaves.</title>
        <authorList>
            <person name="van Westerhoven A.C."/>
            <person name="Mehrabi R."/>
            <person name="Talebi R."/>
            <person name="Steentjes M.B.F."/>
            <person name="Corcolon B."/>
            <person name="Chong P.A."/>
            <person name="Kema G.H.J."/>
            <person name="Seidl M.F."/>
        </authorList>
    </citation>
    <scope>NUCLEOTIDE SEQUENCE [LARGE SCALE GENOMIC DNA]</scope>
    <source>
        <strain evidence="8 9">P124</strain>
    </source>
</reference>
<dbReference type="InterPro" id="IPR016024">
    <property type="entry name" value="ARM-type_fold"/>
</dbReference>
<dbReference type="InterPro" id="IPR003150">
    <property type="entry name" value="DNA-bd_RFX"/>
</dbReference>
<dbReference type="SUPFAM" id="SSF46774">
    <property type="entry name" value="ARID-like"/>
    <property type="match status" value="1"/>
</dbReference>
<dbReference type="SMART" id="SM01014">
    <property type="entry name" value="ARID"/>
    <property type="match status" value="1"/>
</dbReference>
<feature type="compositionally biased region" description="Polar residues" evidence="5">
    <location>
        <begin position="788"/>
        <end position="808"/>
    </location>
</feature>
<evidence type="ECO:0000313" key="8">
    <source>
        <dbReference type="EMBL" id="KAK4506602.1"/>
    </source>
</evidence>
<feature type="domain" description="RFX-type winged-helix" evidence="7">
    <location>
        <begin position="625"/>
        <end position="699"/>
    </location>
</feature>
<organism evidence="8 9">
    <name type="scientific">Zasmidium cellare</name>
    <name type="common">Wine cellar mold</name>
    <name type="synonym">Racodium cellare</name>
    <dbReference type="NCBI Taxonomy" id="395010"/>
    <lineage>
        <taxon>Eukaryota</taxon>
        <taxon>Fungi</taxon>
        <taxon>Dikarya</taxon>
        <taxon>Ascomycota</taxon>
        <taxon>Pezizomycotina</taxon>
        <taxon>Dothideomycetes</taxon>
        <taxon>Dothideomycetidae</taxon>
        <taxon>Mycosphaerellales</taxon>
        <taxon>Mycosphaerellaceae</taxon>
        <taxon>Zasmidium</taxon>
    </lineage>
</organism>
<dbReference type="Pfam" id="PF01388">
    <property type="entry name" value="ARID"/>
    <property type="match status" value="1"/>
</dbReference>
<dbReference type="InterPro" id="IPR052406">
    <property type="entry name" value="Chromatin_Remodeling_Comp"/>
</dbReference>
<dbReference type="PANTHER" id="PTHR22970:SF14">
    <property type="entry name" value="AT-RICH INTERACTIVE DOMAIN-CONTAINING PROTEIN 2"/>
    <property type="match status" value="1"/>
</dbReference>
<sequence>MPAPKRGQSIEHTDEREDFVKKLTEYHEKRGTTLDPEPKVGIRHIDLFKLYNRVVEEGGYDLVSDTKAKPLMWRKFAEEFIGKNQYTAAQAFQIKNVYYKNLCAYEISNHWQKEPPPKEILEEVTAKGGNVMTRTLENFVRPATRDQENLQNGDASDTSPEQKTPKEDKVETTEEPGSATGRSTRGLRQQPPQRVLFQPEVGTGRQTRHQEKGAHASPTPGAAPNGVMNASSLSNGASSTLASYEPAQAYPLSLKPVITPANNPDFYRNERKRKLEANAGPLAKKYKNIMLPGTGFIGPNIYMRAQLALQSGIPDEEQYALHHLVKISHERGDKYRFDQFPGLADALTRKVLQVSGLFFDIEWDVMYDEEFFAGDDETLNGLDGTSDILQKIQSRIPVISNDTVLDSNFLSQLNRITEAALVLRNMSLQEENAAYLARLPLVRDLLAVVLNLPHHAGIVELQHYALDISEQILKYVDVSSQDAVYKGLLAQVSKSDRGAVATALRSISRIAMTHPTPKRLDDVPASVLKRCQELILVEDEELRAACLDFLGQYTSISDNVETLIRTLDTEALARQLSRLTLFTAKEHREQRSTKRQLPDDTIAPVPRLSRSIVEQLLKMDEPERSSEWLRMCFMPDPTAEMTQISLWQAYQGTFAPYHATHPHLIAGDFIKNVSTTFQGATAQVAGSNKYVIKGIRSRKIPIDTGIIPGSKATDKGKELCRCHWKMTIPIEGTRDPLTGRVSAPTTQERDCGDWFRTSDDMMQHILRHHLQIPAKAETPADGDKMEVDSNNTPRSSATPANGISNGTAKSSIKNAFDFEAADKARHRCRWADCDRVSTEFSDTKLSRTRLFARHIETHLPETELSRSKHNVKPDAVAPPSAEFMRLIMLEDERGEATGVPLRAVVVLRNLARFMPKKLEVGNGASAIKSGHKKEENTDLLETVFDGEVRERLFHAMSYSKTMRDYVGAVFRAIKLSEK</sequence>
<evidence type="ECO:0000256" key="3">
    <source>
        <dbReference type="ARBA" id="ARBA00023163"/>
    </source>
</evidence>
<dbReference type="SMART" id="SM00501">
    <property type="entry name" value="BRIGHT"/>
    <property type="match status" value="1"/>
</dbReference>
<accession>A0ABR0EYL8</accession>
<evidence type="ECO:0000259" key="6">
    <source>
        <dbReference type="PROSITE" id="PS51011"/>
    </source>
</evidence>